<feature type="transmembrane region" description="Helical" evidence="1">
    <location>
        <begin position="206"/>
        <end position="223"/>
    </location>
</feature>
<feature type="transmembrane region" description="Helical" evidence="1">
    <location>
        <begin position="312"/>
        <end position="331"/>
    </location>
</feature>
<feature type="transmembrane region" description="Helical" evidence="1">
    <location>
        <begin position="87"/>
        <end position="107"/>
    </location>
</feature>
<evidence type="ECO:0000313" key="2">
    <source>
        <dbReference type="EMBL" id="OIR07488.1"/>
    </source>
</evidence>
<accession>A0A1J5STW3</accession>
<name>A0A1J5STW3_9ZZZZ</name>
<organism evidence="2">
    <name type="scientific">mine drainage metagenome</name>
    <dbReference type="NCBI Taxonomy" id="410659"/>
    <lineage>
        <taxon>unclassified sequences</taxon>
        <taxon>metagenomes</taxon>
        <taxon>ecological metagenomes</taxon>
    </lineage>
</organism>
<dbReference type="PIRSF" id="PIRSF028704">
    <property type="entry name" value="UPC028704"/>
    <property type="match status" value="1"/>
</dbReference>
<keyword evidence="1" id="KW-0812">Transmembrane</keyword>
<dbReference type="AlphaFoldDB" id="A0A1J5STW3"/>
<proteinExistence type="predicted"/>
<feature type="transmembrane region" description="Helical" evidence="1">
    <location>
        <begin position="337"/>
        <end position="357"/>
    </location>
</feature>
<dbReference type="InterPro" id="IPR014550">
    <property type="entry name" value="UCP028704_OpgC"/>
</dbReference>
<keyword evidence="1" id="KW-0472">Membrane</keyword>
<feature type="transmembrane region" description="Helical" evidence="1">
    <location>
        <begin position="166"/>
        <end position="186"/>
    </location>
</feature>
<feature type="transmembrane region" description="Helical" evidence="1">
    <location>
        <begin position="140"/>
        <end position="159"/>
    </location>
</feature>
<dbReference type="EMBL" id="MLJW01000037">
    <property type="protein sequence ID" value="OIR07488.1"/>
    <property type="molecule type" value="Genomic_DNA"/>
</dbReference>
<feature type="transmembrane region" description="Helical" evidence="1">
    <location>
        <begin position="21"/>
        <end position="40"/>
    </location>
</feature>
<reference evidence="2" key="1">
    <citation type="submission" date="2016-10" db="EMBL/GenBank/DDBJ databases">
        <title>Sequence of Gallionella enrichment culture.</title>
        <authorList>
            <person name="Poehlein A."/>
            <person name="Muehling M."/>
            <person name="Daniel R."/>
        </authorList>
    </citation>
    <scope>NUCLEOTIDE SEQUENCE</scope>
</reference>
<dbReference type="PANTHER" id="PTHR38592">
    <property type="entry name" value="BLL4819 PROTEIN"/>
    <property type="match status" value="1"/>
</dbReference>
<feature type="transmembrane region" description="Helical" evidence="1">
    <location>
        <begin position="235"/>
        <end position="255"/>
    </location>
</feature>
<feature type="transmembrane region" description="Helical" evidence="1">
    <location>
        <begin position="46"/>
        <end position="66"/>
    </location>
</feature>
<dbReference type="Pfam" id="PF10129">
    <property type="entry name" value="OpgC_C"/>
    <property type="match status" value="1"/>
</dbReference>
<gene>
    <name evidence="2" type="ORF">GALL_104470</name>
</gene>
<sequence>MNAAVPVPAKRRDIRFDALRGLLLIVMMGVHLPTPVSRVVQEPLGFFSSAEGFVFLAACLAGMIYGRTYDRDGWNGLTRKAYQRTGRVYGAHLALLLPIAMVAWTLAEWVPSLANHFHDFLLAPGASLALTPLLLNQPPLFDILPLYVVLLAATPVILWGARKLGWLQVIAISVVIWLAPQEGYGLNTLVNHHPLDGLRLGSFELLAWQLLWVGGMALGDTVGRGELRISWRTHRLLVAAAAAIAVSALLVRYGLWPRAFFSTNVYMYMNKWTLGPLRLLDLGAIVVLLLAFNPRPPQALLKPLASVGRNSLFVFCFHIPVVMVATTWIEGAELGQAARAIVGLAAIASLFVCAQWLDRNAKRREAALASDGRTALDALALRQRM</sequence>
<comment type="caution">
    <text evidence="2">The sequence shown here is derived from an EMBL/GenBank/DDBJ whole genome shotgun (WGS) entry which is preliminary data.</text>
</comment>
<protein>
    <submittedName>
        <fullName evidence="2">OpgC protein</fullName>
    </submittedName>
</protein>
<keyword evidence="1" id="KW-1133">Transmembrane helix</keyword>
<evidence type="ECO:0000256" key="1">
    <source>
        <dbReference type="SAM" id="Phobius"/>
    </source>
</evidence>
<dbReference type="PANTHER" id="PTHR38592:SF3">
    <property type="entry name" value="BLL4819 PROTEIN"/>
    <property type="match status" value="1"/>
</dbReference>
<feature type="transmembrane region" description="Helical" evidence="1">
    <location>
        <begin position="275"/>
        <end position="292"/>
    </location>
</feature>